<organism evidence="1">
    <name type="scientific">marine metagenome</name>
    <dbReference type="NCBI Taxonomy" id="408172"/>
    <lineage>
        <taxon>unclassified sequences</taxon>
        <taxon>metagenomes</taxon>
        <taxon>ecological metagenomes</taxon>
    </lineage>
</organism>
<name>A0A382SNF2_9ZZZZ</name>
<proteinExistence type="predicted"/>
<reference evidence="1" key="1">
    <citation type="submission" date="2018-05" db="EMBL/GenBank/DDBJ databases">
        <authorList>
            <person name="Lanie J.A."/>
            <person name="Ng W.-L."/>
            <person name="Kazmierczak K.M."/>
            <person name="Andrzejewski T.M."/>
            <person name="Davidsen T.M."/>
            <person name="Wayne K.J."/>
            <person name="Tettelin H."/>
            <person name="Glass J.I."/>
            <person name="Rusch D."/>
            <person name="Podicherti R."/>
            <person name="Tsui H.-C.T."/>
            <person name="Winkler M.E."/>
        </authorList>
    </citation>
    <scope>NUCLEOTIDE SEQUENCE</scope>
</reference>
<accession>A0A382SNF2</accession>
<evidence type="ECO:0000313" key="1">
    <source>
        <dbReference type="EMBL" id="SVD10441.1"/>
    </source>
</evidence>
<feature type="non-terminal residue" evidence="1">
    <location>
        <position position="1"/>
    </location>
</feature>
<gene>
    <name evidence="1" type="ORF">METZ01_LOCUS363295</name>
</gene>
<dbReference type="AlphaFoldDB" id="A0A382SNF2"/>
<protein>
    <submittedName>
        <fullName evidence="1">Uncharacterized protein</fullName>
    </submittedName>
</protein>
<dbReference type="EMBL" id="UINC01129803">
    <property type="protein sequence ID" value="SVD10441.1"/>
    <property type="molecule type" value="Genomic_DNA"/>
</dbReference>
<sequence>ALLQAIRDLAPLFVGRHGRGGQILVCHIDNGPVVRMLKKHSSRSSVCTPILRELTGLLLAYGLELSPTWIASADNEIADQLSRTDELSPEELLETLRRWTSAHPDITAWSPSAPVRPELLECFERHAFTPRGSMNRGVAPARVDMASGICAACGGDPCECAAPQHRVWTRPSGPQ</sequence>